<dbReference type="PANTHER" id="PTHR30069">
    <property type="entry name" value="TONB-DEPENDENT OUTER MEMBRANE RECEPTOR"/>
    <property type="match status" value="1"/>
</dbReference>
<dbReference type="GO" id="GO:0015344">
    <property type="term" value="F:siderophore uptake transmembrane transporter activity"/>
    <property type="evidence" value="ECO:0007669"/>
    <property type="project" value="TreeGrafter"/>
</dbReference>
<evidence type="ECO:0000256" key="3">
    <source>
        <dbReference type="ARBA" id="ARBA00022452"/>
    </source>
</evidence>
<keyword evidence="8 14" id="KW-0675">Receptor</keyword>
<dbReference type="Proteomes" id="UP000662783">
    <property type="component" value="Chromosome"/>
</dbReference>
<dbReference type="InterPro" id="IPR037066">
    <property type="entry name" value="Plug_dom_sf"/>
</dbReference>
<dbReference type="GO" id="GO:0044718">
    <property type="term" value="P:siderophore transmembrane transport"/>
    <property type="evidence" value="ECO:0007669"/>
    <property type="project" value="TreeGrafter"/>
</dbReference>
<keyword evidence="7 10" id="KW-0472">Membrane</keyword>
<dbReference type="InterPro" id="IPR036942">
    <property type="entry name" value="Beta-barrel_TonB_sf"/>
</dbReference>
<evidence type="ECO:0000313" key="14">
    <source>
        <dbReference type="EMBL" id="QSE97897.1"/>
    </source>
</evidence>
<dbReference type="SUPFAM" id="SSF56935">
    <property type="entry name" value="Porins"/>
    <property type="match status" value="1"/>
</dbReference>
<dbReference type="InterPro" id="IPR012910">
    <property type="entry name" value="Plug_dom"/>
</dbReference>
<keyword evidence="3 10" id="KW-1134">Transmembrane beta strand</keyword>
<reference evidence="14" key="1">
    <citation type="submission" date="2021-02" db="EMBL/GenBank/DDBJ databases">
        <title>Fulvivirga sp. S481 isolated from sea water.</title>
        <authorList>
            <person name="Bae S.S."/>
            <person name="Baek K."/>
        </authorList>
    </citation>
    <scope>NUCLEOTIDE SEQUENCE</scope>
    <source>
        <strain evidence="14">S481</strain>
    </source>
</reference>
<dbReference type="PANTHER" id="PTHR30069:SF29">
    <property type="entry name" value="HEMOGLOBIN AND HEMOGLOBIN-HAPTOGLOBIN-BINDING PROTEIN 1-RELATED"/>
    <property type="match status" value="1"/>
</dbReference>
<dbReference type="InterPro" id="IPR039426">
    <property type="entry name" value="TonB-dep_rcpt-like"/>
</dbReference>
<comment type="similarity">
    <text evidence="10 11">Belongs to the TonB-dependent receptor family.</text>
</comment>
<evidence type="ECO:0000256" key="7">
    <source>
        <dbReference type="ARBA" id="ARBA00023136"/>
    </source>
</evidence>
<evidence type="ECO:0000256" key="1">
    <source>
        <dbReference type="ARBA" id="ARBA00004571"/>
    </source>
</evidence>
<feature type="domain" description="TonB-dependent receptor plug" evidence="13">
    <location>
        <begin position="252"/>
        <end position="330"/>
    </location>
</feature>
<protein>
    <submittedName>
        <fullName evidence="14">TonB-dependent receptor</fullName>
    </submittedName>
</protein>
<name>A0A974WIM4_9BACT</name>
<keyword evidence="6 11" id="KW-0798">TonB box</keyword>
<comment type="subcellular location">
    <subcellularLocation>
        <location evidence="1 10">Cell outer membrane</location>
        <topology evidence="1 10">Multi-pass membrane protein</topology>
    </subcellularLocation>
</comment>
<evidence type="ECO:0000256" key="8">
    <source>
        <dbReference type="ARBA" id="ARBA00023170"/>
    </source>
</evidence>
<evidence type="ECO:0000259" key="13">
    <source>
        <dbReference type="Pfam" id="PF07715"/>
    </source>
</evidence>
<evidence type="ECO:0000256" key="9">
    <source>
        <dbReference type="ARBA" id="ARBA00023237"/>
    </source>
</evidence>
<dbReference type="Gene3D" id="2.40.170.20">
    <property type="entry name" value="TonB-dependent receptor, beta-barrel domain"/>
    <property type="match status" value="1"/>
</dbReference>
<dbReference type="SUPFAM" id="SSF49464">
    <property type="entry name" value="Carboxypeptidase regulatory domain-like"/>
    <property type="match status" value="1"/>
</dbReference>
<dbReference type="Pfam" id="PF13715">
    <property type="entry name" value="CarbopepD_reg_2"/>
    <property type="match status" value="1"/>
</dbReference>
<dbReference type="Pfam" id="PF07715">
    <property type="entry name" value="Plug"/>
    <property type="match status" value="1"/>
</dbReference>
<dbReference type="InterPro" id="IPR008969">
    <property type="entry name" value="CarboxyPept-like_regulatory"/>
</dbReference>
<evidence type="ECO:0000256" key="11">
    <source>
        <dbReference type="RuleBase" id="RU003357"/>
    </source>
</evidence>
<proteinExistence type="inferred from homology"/>
<dbReference type="InterPro" id="IPR000531">
    <property type="entry name" value="Beta-barrel_TonB"/>
</dbReference>
<keyword evidence="4 10" id="KW-0812">Transmembrane</keyword>
<dbReference type="GO" id="GO:0009279">
    <property type="term" value="C:cell outer membrane"/>
    <property type="evidence" value="ECO:0007669"/>
    <property type="project" value="UniProtKB-SubCell"/>
</dbReference>
<keyword evidence="9 10" id="KW-0998">Cell outer membrane</keyword>
<evidence type="ECO:0000259" key="12">
    <source>
        <dbReference type="Pfam" id="PF00593"/>
    </source>
</evidence>
<evidence type="ECO:0000256" key="5">
    <source>
        <dbReference type="ARBA" id="ARBA00022729"/>
    </source>
</evidence>
<keyword evidence="5" id="KW-0732">Signal</keyword>
<organism evidence="14 15">
    <name type="scientific">Fulvivirga lutea</name>
    <dbReference type="NCBI Taxonomy" id="2810512"/>
    <lineage>
        <taxon>Bacteria</taxon>
        <taxon>Pseudomonadati</taxon>
        <taxon>Bacteroidota</taxon>
        <taxon>Cytophagia</taxon>
        <taxon>Cytophagales</taxon>
        <taxon>Fulvivirgaceae</taxon>
        <taxon>Fulvivirga</taxon>
    </lineage>
</organism>
<feature type="domain" description="TonB-dependent receptor-like beta-barrel" evidence="12">
    <location>
        <begin position="403"/>
        <end position="854"/>
    </location>
</feature>
<dbReference type="Gene3D" id="2.170.130.10">
    <property type="entry name" value="TonB-dependent receptor, plug domain"/>
    <property type="match status" value="1"/>
</dbReference>
<evidence type="ECO:0000256" key="10">
    <source>
        <dbReference type="PROSITE-ProRule" id="PRU01360"/>
    </source>
</evidence>
<dbReference type="PROSITE" id="PS52016">
    <property type="entry name" value="TONB_DEPENDENT_REC_3"/>
    <property type="match status" value="1"/>
</dbReference>
<dbReference type="Pfam" id="PF00593">
    <property type="entry name" value="TonB_dep_Rec_b-barrel"/>
    <property type="match status" value="1"/>
</dbReference>
<dbReference type="Gene3D" id="2.60.40.1120">
    <property type="entry name" value="Carboxypeptidase-like, regulatory domain"/>
    <property type="match status" value="1"/>
</dbReference>
<evidence type="ECO:0000256" key="4">
    <source>
        <dbReference type="ARBA" id="ARBA00022692"/>
    </source>
</evidence>
<keyword evidence="2 10" id="KW-0813">Transport</keyword>
<gene>
    <name evidence="14" type="ORF">JR347_02080</name>
</gene>
<evidence type="ECO:0000256" key="6">
    <source>
        <dbReference type="ARBA" id="ARBA00023077"/>
    </source>
</evidence>
<dbReference type="EMBL" id="CP070608">
    <property type="protein sequence ID" value="QSE97897.1"/>
    <property type="molecule type" value="Genomic_DNA"/>
</dbReference>
<dbReference type="KEGG" id="fuv:JR347_02080"/>
<dbReference type="RefSeq" id="WP_205722405.1">
    <property type="nucleotide sequence ID" value="NZ_CP070608.1"/>
</dbReference>
<sequence length="894" mass="101234">MRGIITGIALLFLVGTAKSQNVDFRVPEHKIGVSLTEFLNEIEEKEYVKFFFLPEWTAQITVTTSYKDQPIATALQSILAGRSINIEYIYDYGIALIKDPTADIIRQEILDNLDGDLTRYTIGDSANANWGSSVRIRGIIKDEKFNEPLVGVTIYANEVQKGTATGADGSYSLSLPVGKHIITYAGLNYQDMNIAFSIYESGKYDVIMEEKPITLDEIVVKDNAEKENFESAVVGRTRITAAELQTIPAFLGEIDVIKSIQLLPGVNSVGEGSAGFNVRGGSVDQNLILLDEGIIFNPNHLFGFFSAFHPDALKEVTFYRGAIPAQYGGRISSVLDVRQKDGDRNEFHGTGGLGIVTSRLMVEGPIAKDKVSFLFAGRTSYSDWLLKQVKNDDVRNSEAFFYDVTGKVTAYINKKNKIAASYYLSNDKFKFSNDTAYYWQNHSASITHESYVNQKLSLFNNFSVGNYNYEVRDEDIDESFSWKYSIDNFQFKSYLNYALEKHLLTAGVDVKGYDFARGDLKPLSSSSNVRNIELNNDRSLEAGIFISDEMQVGNNLIITPGLRYSFYRLFGDHQLFKYNPELPKDDFEIIDTVNYDNGEVAASYSGLEPRLSAKYSLDANNFIKAGFSRSYQYIHLLSNTTAITPIDSWVPSSEYIKPQIGNQYSIGYFKRMPVKKLTASVEVFYKQIDNVPEYKDGAQLALKQNIETELVNSEADIRGLEFSIQKDGRLSGEFNYTYTSSRRRTSSQFESLQVNNNEFFPANYDQPHNIKINANYDISRRHVLSFNFNLASGRPITAPVERFEIDGVLVANYTERNQYRIPTYHRLDVSLLIRTNHKKDKKWEGSWSFTIYNVYSRRNAYSVFFQESESGRPTAYKLSVLGSAFPSITYNFKF</sequence>
<evidence type="ECO:0000256" key="2">
    <source>
        <dbReference type="ARBA" id="ARBA00022448"/>
    </source>
</evidence>
<dbReference type="AlphaFoldDB" id="A0A974WIM4"/>
<keyword evidence="15" id="KW-1185">Reference proteome</keyword>
<accession>A0A974WIM4</accession>
<evidence type="ECO:0000313" key="15">
    <source>
        <dbReference type="Proteomes" id="UP000662783"/>
    </source>
</evidence>